<dbReference type="eggNOG" id="ENOG502ZHVC">
    <property type="taxonomic scope" value="Bacteria"/>
</dbReference>
<accession>K9VV24</accession>
<organism evidence="2 3">
    <name type="scientific">Crinalium epipsammum PCC 9333</name>
    <dbReference type="NCBI Taxonomy" id="1173022"/>
    <lineage>
        <taxon>Bacteria</taxon>
        <taxon>Bacillati</taxon>
        <taxon>Cyanobacteriota</taxon>
        <taxon>Cyanophyceae</taxon>
        <taxon>Gomontiellales</taxon>
        <taxon>Gomontiellaceae</taxon>
        <taxon>Crinalium</taxon>
    </lineage>
</organism>
<name>K9VV24_9CYAN</name>
<evidence type="ECO:0000313" key="3">
    <source>
        <dbReference type="Proteomes" id="UP000010472"/>
    </source>
</evidence>
<dbReference type="KEGG" id="cep:Cri9333_0357"/>
<dbReference type="AlphaFoldDB" id="K9VV24"/>
<protein>
    <submittedName>
        <fullName evidence="2">Uncharacterized protein</fullName>
    </submittedName>
</protein>
<proteinExistence type="predicted"/>
<dbReference type="EMBL" id="CP003620">
    <property type="protein sequence ID" value="AFZ11337.1"/>
    <property type="molecule type" value="Genomic_DNA"/>
</dbReference>
<evidence type="ECO:0000313" key="2">
    <source>
        <dbReference type="EMBL" id="AFZ11337.1"/>
    </source>
</evidence>
<dbReference type="Proteomes" id="UP000010472">
    <property type="component" value="Chromosome"/>
</dbReference>
<keyword evidence="3" id="KW-1185">Reference proteome</keyword>
<gene>
    <name evidence="2" type="ORF">Cri9333_0357</name>
</gene>
<feature type="compositionally biased region" description="Basic residues" evidence="1">
    <location>
        <begin position="1"/>
        <end position="21"/>
    </location>
</feature>
<dbReference type="HOGENOM" id="CLU_1575855_0_0_3"/>
<reference evidence="2 3" key="1">
    <citation type="submission" date="2012-06" db="EMBL/GenBank/DDBJ databases">
        <title>Finished chromosome of genome of Crinalium epipsammum PCC 9333.</title>
        <authorList>
            <consortium name="US DOE Joint Genome Institute"/>
            <person name="Gugger M."/>
            <person name="Coursin T."/>
            <person name="Rippka R."/>
            <person name="Tandeau De Marsac N."/>
            <person name="Huntemann M."/>
            <person name="Wei C.-L."/>
            <person name="Han J."/>
            <person name="Detter J.C."/>
            <person name="Han C."/>
            <person name="Tapia R."/>
            <person name="Davenport K."/>
            <person name="Daligault H."/>
            <person name="Erkkila T."/>
            <person name="Gu W."/>
            <person name="Munk A.C.C."/>
            <person name="Teshima H."/>
            <person name="Xu Y."/>
            <person name="Chain P."/>
            <person name="Chen A."/>
            <person name="Krypides N."/>
            <person name="Mavromatis K."/>
            <person name="Markowitz V."/>
            <person name="Szeto E."/>
            <person name="Ivanova N."/>
            <person name="Mikhailova N."/>
            <person name="Ovchinnikova G."/>
            <person name="Pagani I."/>
            <person name="Pati A."/>
            <person name="Goodwin L."/>
            <person name="Peters L."/>
            <person name="Pitluck S."/>
            <person name="Woyke T."/>
            <person name="Kerfeld C."/>
        </authorList>
    </citation>
    <scope>NUCLEOTIDE SEQUENCE [LARGE SCALE GENOMIC DNA]</scope>
    <source>
        <strain evidence="2 3">PCC 9333</strain>
    </source>
</reference>
<dbReference type="STRING" id="1173022.Cri9333_0357"/>
<dbReference type="RefSeq" id="WP_015201478.1">
    <property type="nucleotide sequence ID" value="NC_019753.1"/>
</dbReference>
<sequence length="169" mass="19759">MKKVKNKQHQVQKSRKAKHQPNKQSENSRKGISYAKKPTLTSALNQPRREQFWDVIEAINNEQAKDLALFQGMRKELAGIKKWYGEKPDHPYRLARVLLYEALLPFEVELTSNQRLETYDKDSIVAAGKLLFEAEGMKGMHDYLLWSFVPKSCKRIIDELWNGIGDWRN</sequence>
<feature type="region of interest" description="Disordered" evidence="1">
    <location>
        <begin position="1"/>
        <end position="40"/>
    </location>
</feature>
<evidence type="ECO:0000256" key="1">
    <source>
        <dbReference type="SAM" id="MobiDB-lite"/>
    </source>
</evidence>